<sequence length="431" mass="49829">MNSTDLVSRPRLCSLPTEVKQAILCRLPDLRALKAAILSHSSIYSAFVNGKELITTQVLLNLIPRELLPDAAFALDASSIEGWTWSRGATTQDWTREKVDAFSMQKLYQVVETFTSDLITAALSSNPALPQYPPSSQEWNRVARSFYRLEIYRHLFRNRDDYDYGDKFERPKPAPDFQDEEQWDVFYKHYAVWELEQLATAGEYLFRRTAIPLNEIAEHDVDWGSSGINYGMNDAWEFNQIYGYIPGLLSNGLEFILEATTAPTYEQRKLLLKRKLKGSYPFLPGLLQWIFQGGVQDSTPLKEYAIEQAELLHIPEVPEPDSGPAEQFVWSVHCRELRAWGYVMWDNARLNESGIFSQPFTLPPLPDEEELQRRKDATIASMVKRRRLFREGAKGWWAEGDESHLEWGKPPQFSDDEEDWEEQFIELISDL</sequence>
<dbReference type="OrthoDB" id="4455582at2759"/>
<dbReference type="Proteomes" id="UP000235023">
    <property type="component" value="Unassembled WGS sequence"/>
</dbReference>
<gene>
    <name evidence="1" type="ORF">BDW42DRAFT_198330</name>
</gene>
<organism evidence="1 2">
    <name type="scientific">Aspergillus taichungensis</name>
    <dbReference type="NCBI Taxonomy" id="482145"/>
    <lineage>
        <taxon>Eukaryota</taxon>
        <taxon>Fungi</taxon>
        <taxon>Dikarya</taxon>
        <taxon>Ascomycota</taxon>
        <taxon>Pezizomycotina</taxon>
        <taxon>Eurotiomycetes</taxon>
        <taxon>Eurotiomycetidae</taxon>
        <taxon>Eurotiales</taxon>
        <taxon>Aspergillaceae</taxon>
        <taxon>Aspergillus</taxon>
        <taxon>Aspergillus subgen. Circumdati</taxon>
    </lineage>
</organism>
<proteinExistence type="predicted"/>
<accession>A0A2J5IAD8</accession>
<protein>
    <submittedName>
        <fullName evidence="1">Uncharacterized protein</fullName>
    </submittedName>
</protein>
<dbReference type="EMBL" id="KZ559496">
    <property type="protein sequence ID" value="PLN86847.1"/>
    <property type="molecule type" value="Genomic_DNA"/>
</dbReference>
<reference evidence="2" key="1">
    <citation type="submission" date="2017-12" db="EMBL/GenBank/DDBJ databases">
        <authorList>
            <consortium name="DOE Joint Genome Institute"/>
            <person name="Mondo S.J."/>
            <person name="Kjaerbolling I."/>
            <person name="Vesth T.C."/>
            <person name="Frisvad J.C."/>
            <person name="Nybo J.L."/>
            <person name="Theobald S."/>
            <person name="Kuo A."/>
            <person name="Bowyer P."/>
            <person name="Matsuda Y."/>
            <person name="Lyhne E.K."/>
            <person name="Kogle M.E."/>
            <person name="Clum A."/>
            <person name="Lipzen A."/>
            <person name="Salamov A."/>
            <person name="Ngan C.Y."/>
            <person name="Daum C."/>
            <person name="Chiniquy J."/>
            <person name="Barry K."/>
            <person name="LaButti K."/>
            <person name="Haridas S."/>
            <person name="Simmons B.A."/>
            <person name="Magnuson J.K."/>
            <person name="Mortensen U.H."/>
            <person name="Larsen T.O."/>
            <person name="Grigoriev I.V."/>
            <person name="Baker S.E."/>
            <person name="Andersen M.R."/>
            <person name="Nordberg H.P."/>
            <person name="Cantor M.N."/>
            <person name="Hua S.X."/>
        </authorList>
    </citation>
    <scope>NUCLEOTIDE SEQUENCE [LARGE SCALE GENOMIC DNA]</scope>
    <source>
        <strain evidence="2">IBT 19404</strain>
    </source>
</reference>
<evidence type="ECO:0000313" key="1">
    <source>
        <dbReference type="EMBL" id="PLN86847.1"/>
    </source>
</evidence>
<keyword evidence="2" id="KW-1185">Reference proteome</keyword>
<evidence type="ECO:0000313" key="2">
    <source>
        <dbReference type="Proteomes" id="UP000235023"/>
    </source>
</evidence>
<name>A0A2J5IAD8_9EURO</name>
<dbReference type="AlphaFoldDB" id="A0A2J5IAD8"/>